<dbReference type="AlphaFoldDB" id="A0A397IBL2"/>
<evidence type="ECO:0000313" key="2">
    <source>
        <dbReference type="Proteomes" id="UP000266861"/>
    </source>
</evidence>
<protein>
    <submittedName>
        <fullName evidence="1">Uncharacterized protein</fullName>
    </submittedName>
</protein>
<name>A0A397IBL2_9GLOM</name>
<organism evidence="1 2">
    <name type="scientific">Diversispora epigaea</name>
    <dbReference type="NCBI Taxonomy" id="1348612"/>
    <lineage>
        <taxon>Eukaryota</taxon>
        <taxon>Fungi</taxon>
        <taxon>Fungi incertae sedis</taxon>
        <taxon>Mucoromycota</taxon>
        <taxon>Glomeromycotina</taxon>
        <taxon>Glomeromycetes</taxon>
        <taxon>Diversisporales</taxon>
        <taxon>Diversisporaceae</taxon>
        <taxon>Diversispora</taxon>
    </lineage>
</organism>
<dbReference type="EMBL" id="PQFF01000215">
    <property type="protein sequence ID" value="RHZ73249.1"/>
    <property type="molecule type" value="Genomic_DNA"/>
</dbReference>
<dbReference type="Proteomes" id="UP000266861">
    <property type="component" value="Unassembled WGS sequence"/>
</dbReference>
<dbReference type="OrthoDB" id="6718656at2759"/>
<sequence>MLTPTINLIKLLVSTDGKLKLLVSTDGKLNYLINYLSKINFNNSNYHRKKIPSANKIYVISENWIMELLYDVKSADSLMFLNAEQKIYGLSENEDLSSAETTRSEAYITSKLLPSGFKNLHIDNLNFDGR</sequence>
<proteinExistence type="predicted"/>
<accession>A0A397IBL2</accession>
<evidence type="ECO:0000313" key="1">
    <source>
        <dbReference type="EMBL" id="RHZ73249.1"/>
    </source>
</evidence>
<reference evidence="1 2" key="1">
    <citation type="submission" date="2018-08" db="EMBL/GenBank/DDBJ databases">
        <title>Genome and evolution of the arbuscular mycorrhizal fungus Diversispora epigaea (formerly Glomus versiforme) and its bacterial endosymbionts.</title>
        <authorList>
            <person name="Sun X."/>
            <person name="Fei Z."/>
            <person name="Harrison M."/>
        </authorList>
    </citation>
    <scope>NUCLEOTIDE SEQUENCE [LARGE SCALE GENOMIC DNA]</scope>
    <source>
        <strain evidence="1 2">IT104</strain>
    </source>
</reference>
<comment type="caution">
    <text evidence="1">The sequence shown here is derived from an EMBL/GenBank/DDBJ whole genome shotgun (WGS) entry which is preliminary data.</text>
</comment>
<keyword evidence="2" id="KW-1185">Reference proteome</keyword>
<gene>
    <name evidence="1" type="ORF">Glove_232g129</name>
</gene>